<dbReference type="Proteomes" id="UP000008142">
    <property type="component" value="Unassembled WGS sequence"/>
</dbReference>
<sequence length="108" mass="12218">MAFTEIDQKPVLTGVNLCFRPEGNTYLFVFKLASINFSSSRQNSEGAEDKKERKKFLAWYVGAMGLENVFRLSDNYTHPSTADGGRNFNGYCGRVTHNNSNREKLEAL</sequence>
<organism evidence="2">
    <name type="scientific">Ajellomyces capsulatus (strain H88)</name>
    <name type="common">Darling's disease fungus</name>
    <name type="synonym">Histoplasma capsulatum</name>
    <dbReference type="NCBI Taxonomy" id="544711"/>
    <lineage>
        <taxon>Eukaryota</taxon>
        <taxon>Fungi</taxon>
        <taxon>Dikarya</taxon>
        <taxon>Ascomycota</taxon>
        <taxon>Pezizomycotina</taxon>
        <taxon>Eurotiomycetes</taxon>
        <taxon>Eurotiomycetidae</taxon>
        <taxon>Onygenales</taxon>
        <taxon>Ajellomycetaceae</taxon>
        <taxon>Histoplasma</taxon>
    </lineage>
</organism>
<protein>
    <submittedName>
        <fullName evidence="1">Predicted protein</fullName>
    </submittedName>
</protein>
<dbReference type="HOGENOM" id="CLU_2196131_0_0_1"/>
<dbReference type="AlphaFoldDB" id="F0UQT6"/>
<proteinExistence type="predicted"/>
<dbReference type="EMBL" id="DS990641">
    <property type="protein sequence ID" value="EGC48263.1"/>
    <property type="molecule type" value="Genomic_DNA"/>
</dbReference>
<evidence type="ECO:0000313" key="1">
    <source>
        <dbReference type="EMBL" id="EGC48263.1"/>
    </source>
</evidence>
<name>F0UQT6_AJEC8</name>
<accession>F0UQT6</accession>
<gene>
    <name evidence="1" type="ORF">HCEG_07478</name>
</gene>
<reference evidence="2" key="1">
    <citation type="submission" date="2008-07" db="EMBL/GenBank/DDBJ databases">
        <title>Annotation of Ajellomyces capsulatus strain H88.</title>
        <authorList>
            <person name="Champion M."/>
            <person name="Cuomo C."/>
            <person name="Ma L.-J."/>
            <person name="Henn M.R."/>
            <person name="Sil A."/>
            <person name="Goldman B."/>
            <person name="Young S.K."/>
            <person name="Kodira C.D."/>
            <person name="Zeng Q."/>
            <person name="Koehrsen M."/>
            <person name="Alvarado L."/>
            <person name="Berlin A."/>
            <person name="Borenstein D."/>
            <person name="Chen Z."/>
            <person name="Engels R."/>
            <person name="Freedman E."/>
            <person name="Gellesch M."/>
            <person name="Goldberg J."/>
            <person name="Griggs A."/>
            <person name="Gujja S."/>
            <person name="Heiman D."/>
            <person name="Hepburn T."/>
            <person name="Howarth C."/>
            <person name="Jen D."/>
            <person name="Larson L."/>
            <person name="Lewis B."/>
            <person name="Mehta T."/>
            <person name="Park D."/>
            <person name="Pearson M."/>
            <person name="Roberts A."/>
            <person name="Saif S."/>
            <person name="Shea T."/>
            <person name="Shenoy N."/>
            <person name="Sisk P."/>
            <person name="Stolte C."/>
            <person name="Sykes S."/>
            <person name="Walk T."/>
            <person name="White J."/>
            <person name="Yandava C."/>
            <person name="Klein B."/>
            <person name="McEwen J.G."/>
            <person name="Puccia R."/>
            <person name="Goldman G.H."/>
            <person name="Felipe M.S."/>
            <person name="Nino-Vega G."/>
            <person name="San-Blas G."/>
            <person name="Taylor J."/>
            <person name="Mendoza L."/>
            <person name="Galagan J."/>
            <person name="Nusbaum C."/>
            <person name="Birren B."/>
        </authorList>
    </citation>
    <scope>NUCLEOTIDE SEQUENCE [LARGE SCALE GENOMIC DNA]</scope>
    <source>
        <strain evidence="2">H88</strain>
    </source>
</reference>
<evidence type="ECO:0000313" key="2">
    <source>
        <dbReference type="Proteomes" id="UP000008142"/>
    </source>
</evidence>